<dbReference type="EMBL" id="PIQH01000003">
    <property type="protein sequence ID" value="RUO80697.1"/>
    <property type="molecule type" value="Genomic_DNA"/>
</dbReference>
<reference evidence="2 3" key="1">
    <citation type="journal article" date="2011" name="Front. Microbiol.">
        <title>Genomic signatures of strain selection and enhancement in Bacillus atrophaeus var. globigii, a historical biowarfare simulant.</title>
        <authorList>
            <person name="Gibbons H.S."/>
            <person name="Broomall S.M."/>
            <person name="McNew L.A."/>
            <person name="Daligault H."/>
            <person name="Chapman C."/>
            <person name="Bruce D."/>
            <person name="Karavis M."/>
            <person name="Krepps M."/>
            <person name="McGregor P.A."/>
            <person name="Hong C."/>
            <person name="Park K.H."/>
            <person name="Akmal A."/>
            <person name="Feldman A."/>
            <person name="Lin J.S."/>
            <person name="Chang W.E."/>
            <person name="Higgs B.W."/>
            <person name="Demirev P."/>
            <person name="Lindquist J."/>
            <person name="Liem A."/>
            <person name="Fochler E."/>
            <person name="Read T.D."/>
            <person name="Tapia R."/>
            <person name="Johnson S."/>
            <person name="Bishop-Lilly K.A."/>
            <person name="Detter C."/>
            <person name="Han C."/>
            <person name="Sozhamannan S."/>
            <person name="Rosenzweig C.N."/>
            <person name="Skowronski E.W."/>
        </authorList>
    </citation>
    <scope>NUCLEOTIDE SEQUENCE [LARGE SCALE GENOMIC DNA]</scope>
    <source>
        <strain evidence="2 3">CC-PW-9</strain>
    </source>
</reference>
<evidence type="ECO:0000256" key="1">
    <source>
        <dbReference type="SAM" id="SignalP"/>
    </source>
</evidence>
<name>A0A432ZS24_9GAMM</name>
<comment type="caution">
    <text evidence="2">The sequence shown here is derived from an EMBL/GenBank/DDBJ whole genome shotgun (WGS) entry which is preliminary data.</text>
</comment>
<feature type="signal peptide" evidence="1">
    <location>
        <begin position="1"/>
        <end position="24"/>
    </location>
</feature>
<dbReference type="AlphaFoldDB" id="A0A432ZS24"/>
<dbReference type="OrthoDB" id="5592079at2"/>
<organism evidence="2 3">
    <name type="scientific">Idiomarina tyrosinivorans</name>
    <dbReference type="NCBI Taxonomy" id="1445662"/>
    <lineage>
        <taxon>Bacteria</taxon>
        <taxon>Pseudomonadati</taxon>
        <taxon>Pseudomonadota</taxon>
        <taxon>Gammaproteobacteria</taxon>
        <taxon>Alteromonadales</taxon>
        <taxon>Idiomarinaceae</taxon>
        <taxon>Idiomarina</taxon>
    </lineage>
</organism>
<protein>
    <recommendedName>
        <fullName evidence="4">Transglutaminase-like domain-containing protein</fullName>
    </recommendedName>
</protein>
<proteinExistence type="predicted"/>
<accession>A0A432ZS24</accession>
<feature type="chain" id="PRO_5019577723" description="Transglutaminase-like domain-containing protein" evidence="1">
    <location>
        <begin position="25"/>
        <end position="317"/>
    </location>
</feature>
<evidence type="ECO:0008006" key="4">
    <source>
        <dbReference type="Google" id="ProtNLM"/>
    </source>
</evidence>
<evidence type="ECO:0000313" key="2">
    <source>
        <dbReference type="EMBL" id="RUO80697.1"/>
    </source>
</evidence>
<keyword evidence="1" id="KW-0732">Signal</keyword>
<dbReference type="Proteomes" id="UP000287996">
    <property type="component" value="Unassembled WGS sequence"/>
</dbReference>
<dbReference type="RefSeq" id="WP_126841230.1">
    <property type="nucleotide sequence ID" value="NZ_PIQH01000003.1"/>
</dbReference>
<sequence>MKLCRRQTWMACLLLLSAAPSVCAQQLAFDKQLNDGQYQFHYRWRDSNQQSYDIRFAVDRDEFFQPFEKYRSYQRERANRELRYRLNRYFQQQRWSRIYATLSPREQTLSIEYQGRLTDTLKEHLQQAQSYYQQQWQDYLEANYYRQLNLPLSAPGIIPDHLGIARAVTPKIAPLARAFNSILGDNTQRNYLDLLASFVQSIPYNPLTDDSESRGQGYEPPAQLLANNQGDCDSKATLMLALVRQIMPNVSAAIVYLPKHALVAVSVTQRSDDETLDDSGYSYVLIEVAGPALMPAGQIAEDSKLAISRNQYQVAPL</sequence>
<keyword evidence="3" id="KW-1185">Reference proteome</keyword>
<evidence type="ECO:0000313" key="3">
    <source>
        <dbReference type="Proteomes" id="UP000287996"/>
    </source>
</evidence>
<gene>
    <name evidence="2" type="ORF">CWI84_03690</name>
</gene>